<proteinExistence type="predicted"/>
<sequence>MDLYAGLRVILDFKRHLVGEPSAHTAGVDGELEMTCLPSASPNAGDAHHLLKTPSFHQASRPPLHPRKRCPPGKRRSMRYIPGPPNPFMLFRADLVEQKHVPGSVETNHGSLSKTIGNCWRTLTLEEKRVWEVRAKRAKADHKIQYPEYKFRSVHNKNKDKMKEDKAPVTVEDERRCEGVAQLLLEGKKGEELAAAVRDVDSRSDAREGTPDGGAGLFLHQQHHLQHQPLHRRSSSVPLPNDYYPAFSGITLPNVPFLPTSRAPSPVSSISWHLHQAAQYNHLGHRRSSFAGAMFSPYHQSRSWTMPMQAHPFSLQRDHSPLPEVDTSLFNPSFQLESPLQQESPFNFTDLLAGLPPHGPLDPPAHGPLEGLSPHDVLGPFPDAMDWLTPALEPYSEAPTPYEYEGTPAFARDDPSLFRSEGGSTRTTTSPYTPPNGNPPLPSQFDNASAAQFNMNDPIQPVLHQPKPTTPTATAFSDMWKDVGGEVYGGLSVGDGYNADAAFDTLFEPLGFDAGYDAEGAGGGGYEYAEGMGMVG</sequence>
<feature type="compositionally biased region" description="Pro residues" evidence="4">
    <location>
        <begin position="432"/>
        <end position="442"/>
    </location>
</feature>
<dbReference type="Proteomes" id="UP000054477">
    <property type="component" value="Unassembled WGS sequence"/>
</dbReference>
<dbReference type="GO" id="GO:0030154">
    <property type="term" value="P:cell differentiation"/>
    <property type="evidence" value="ECO:0007669"/>
    <property type="project" value="TreeGrafter"/>
</dbReference>
<reference evidence="7" key="2">
    <citation type="submission" date="2015-01" db="EMBL/GenBank/DDBJ databases">
        <title>Evolutionary Origins and Diversification of the Mycorrhizal Mutualists.</title>
        <authorList>
            <consortium name="DOE Joint Genome Institute"/>
            <consortium name="Mycorrhizal Genomics Consortium"/>
            <person name="Kohler A."/>
            <person name="Kuo A."/>
            <person name="Nagy L.G."/>
            <person name="Floudas D."/>
            <person name="Copeland A."/>
            <person name="Barry K.W."/>
            <person name="Cichocki N."/>
            <person name="Veneault-Fourrey C."/>
            <person name="LaButti K."/>
            <person name="Lindquist E.A."/>
            <person name="Lipzen A."/>
            <person name="Lundell T."/>
            <person name="Morin E."/>
            <person name="Murat C."/>
            <person name="Riley R."/>
            <person name="Ohm R."/>
            <person name="Sun H."/>
            <person name="Tunlid A."/>
            <person name="Henrissat B."/>
            <person name="Grigoriev I.V."/>
            <person name="Hibbett D.S."/>
            <person name="Martin F."/>
        </authorList>
    </citation>
    <scope>NUCLEOTIDE SEQUENCE [LARGE SCALE GENOMIC DNA]</scope>
    <source>
        <strain evidence="7">LaAM-08-1</strain>
    </source>
</reference>
<dbReference type="GO" id="GO:0001228">
    <property type="term" value="F:DNA-binding transcription activator activity, RNA polymerase II-specific"/>
    <property type="evidence" value="ECO:0007669"/>
    <property type="project" value="TreeGrafter"/>
</dbReference>
<dbReference type="GO" id="GO:0000122">
    <property type="term" value="P:negative regulation of transcription by RNA polymerase II"/>
    <property type="evidence" value="ECO:0007669"/>
    <property type="project" value="TreeGrafter"/>
</dbReference>
<dbReference type="PANTHER" id="PTHR10270:SF161">
    <property type="entry name" value="SEX-DETERMINING REGION Y PROTEIN"/>
    <property type="match status" value="1"/>
</dbReference>
<evidence type="ECO:0000256" key="2">
    <source>
        <dbReference type="ARBA" id="ARBA00023163"/>
    </source>
</evidence>
<dbReference type="Pfam" id="PF00505">
    <property type="entry name" value="HMG_box"/>
    <property type="match status" value="1"/>
</dbReference>
<dbReference type="AlphaFoldDB" id="A0A0C9WUB3"/>
<feature type="compositionally biased region" description="Low complexity" evidence="4">
    <location>
        <begin position="419"/>
        <end position="431"/>
    </location>
</feature>
<evidence type="ECO:0000313" key="7">
    <source>
        <dbReference type="Proteomes" id="UP000054477"/>
    </source>
</evidence>
<feature type="compositionally biased region" description="Basic residues" evidence="4">
    <location>
        <begin position="64"/>
        <end position="76"/>
    </location>
</feature>
<dbReference type="InterPro" id="IPR050140">
    <property type="entry name" value="SRY-related_HMG-box_TF-like"/>
</dbReference>
<keyword evidence="7" id="KW-1185">Reference proteome</keyword>
<dbReference type="InterPro" id="IPR009071">
    <property type="entry name" value="HMG_box_dom"/>
</dbReference>
<dbReference type="SMART" id="SM00398">
    <property type="entry name" value="HMG"/>
    <property type="match status" value="1"/>
</dbReference>
<keyword evidence="2" id="KW-0804">Transcription</keyword>
<accession>A0A0C9WUB3</accession>
<feature type="DNA-binding region" description="HMG box" evidence="3">
    <location>
        <begin position="81"/>
        <end position="150"/>
    </location>
</feature>
<protein>
    <recommendedName>
        <fullName evidence="5">HMG box domain-containing protein</fullName>
    </recommendedName>
</protein>
<dbReference type="SUPFAM" id="SSF47095">
    <property type="entry name" value="HMG-box"/>
    <property type="match status" value="1"/>
</dbReference>
<dbReference type="HOGENOM" id="CLU_026247_0_0_1"/>
<feature type="domain" description="HMG box" evidence="5">
    <location>
        <begin position="81"/>
        <end position="150"/>
    </location>
</feature>
<keyword evidence="1 3" id="KW-0238">DNA-binding</keyword>
<dbReference type="GO" id="GO:0005634">
    <property type="term" value="C:nucleus"/>
    <property type="evidence" value="ECO:0007669"/>
    <property type="project" value="UniProtKB-UniRule"/>
</dbReference>
<organism evidence="6 7">
    <name type="scientific">Laccaria amethystina LaAM-08-1</name>
    <dbReference type="NCBI Taxonomy" id="1095629"/>
    <lineage>
        <taxon>Eukaryota</taxon>
        <taxon>Fungi</taxon>
        <taxon>Dikarya</taxon>
        <taxon>Basidiomycota</taxon>
        <taxon>Agaricomycotina</taxon>
        <taxon>Agaricomycetes</taxon>
        <taxon>Agaricomycetidae</taxon>
        <taxon>Agaricales</taxon>
        <taxon>Agaricineae</taxon>
        <taxon>Hydnangiaceae</taxon>
        <taxon>Laccaria</taxon>
    </lineage>
</organism>
<evidence type="ECO:0000256" key="4">
    <source>
        <dbReference type="SAM" id="MobiDB-lite"/>
    </source>
</evidence>
<dbReference type="InterPro" id="IPR036910">
    <property type="entry name" value="HMG_box_dom_sf"/>
</dbReference>
<evidence type="ECO:0000256" key="3">
    <source>
        <dbReference type="PROSITE-ProRule" id="PRU00267"/>
    </source>
</evidence>
<dbReference type="Gene3D" id="1.10.30.10">
    <property type="entry name" value="High mobility group box domain"/>
    <property type="match status" value="1"/>
</dbReference>
<keyword evidence="3" id="KW-0539">Nucleus</keyword>
<feature type="region of interest" description="Disordered" evidence="4">
    <location>
        <begin position="54"/>
        <end position="76"/>
    </location>
</feature>
<feature type="region of interest" description="Disordered" evidence="4">
    <location>
        <begin position="406"/>
        <end position="448"/>
    </location>
</feature>
<dbReference type="EMBL" id="KN838946">
    <property type="protein sequence ID" value="KIJ92023.1"/>
    <property type="molecule type" value="Genomic_DNA"/>
</dbReference>
<reference evidence="6 7" key="1">
    <citation type="submission" date="2014-04" db="EMBL/GenBank/DDBJ databases">
        <authorList>
            <consortium name="DOE Joint Genome Institute"/>
            <person name="Kuo A."/>
            <person name="Kohler A."/>
            <person name="Nagy L.G."/>
            <person name="Floudas D."/>
            <person name="Copeland A."/>
            <person name="Barry K.W."/>
            <person name="Cichocki N."/>
            <person name="Veneault-Fourrey C."/>
            <person name="LaButti K."/>
            <person name="Lindquist E.A."/>
            <person name="Lipzen A."/>
            <person name="Lundell T."/>
            <person name="Morin E."/>
            <person name="Murat C."/>
            <person name="Sun H."/>
            <person name="Tunlid A."/>
            <person name="Henrissat B."/>
            <person name="Grigoriev I.V."/>
            <person name="Hibbett D.S."/>
            <person name="Martin F."/>
            <person name="Nordberg H.P."/>
            <person name="Cantor M.N."/>
            <person name="Hua S.X."/>
        </authorList>
    </citation>
    <scope>NUCLEOTIDE SEQUENCE [LARGE SCALE GENOMIC DNA]</scope>
    <source>
        <strain evidence="6 7">LaAM-08-1</strain>
    </source>
</reference>
<dbReference type="GO" id="GO:0000978">
    <property type="term" value="F:RNA polymerase II cis-regulatory region sequence-specific DNA binding"/>
    <property type="evidence" value="ECO:0007669"/>
    <property type="project" value="TreeGrafter"/>
</dbReference>
<dbReference type="OrthoDB" id="6247875at2759"/>
<dbReference type="PANTHER" id="PTHR10270">
    <property type="entry name" value="SOX TRANSCRIPTION FACTOR"/>
    <property type="match status" value="1"/>
</dbReference>
<dbReference type="PROSITE" id="PS50118">
    <property type="entry name" value="HMG_BOX_2"/>
    <property type="match status" value="1"/>
</dbReference>
<evidence type="ECO:0000256" key="1">
    <source>
        <dbReference type="ARBA" id="ARBA00023125"/>
    </source>
</evidence>
<dbReference type="CDD" id="cd01389">
    <property type="entry name" value="HMG-box_ROX1-like"/>
    <property type="match status" value="1"/>
</dbReference>
<name>A0A0C9WUB3_9AGAR</name>
<evidence type="ECO:0000259" key="5">
    <source>
        <dbReference type="PROSITE" id="PS50118"/>
    </source>
</evidence>
<evidence type="ECO:0000313" key="6">
    <source>
        <dbReference type="EMBL" id="KIJ92023.1"/>
    </source>
</evidence>
<gene>
    <name evidence="6" type="ORF">K443DRAFT_126059</name>
</gene>
<dbReference type="STRING" id="1095629.A0A0C9WUB3"/>